<keyword evidence="2" id="KW-1185">Reference proteome</keyword>
<dbReference type="EMBL" id="JAEPRA010000012">
    <property type="protein sequence ID" value="KAG2177429.1"/>
    <property type="molecule type" value="Genomic_DNA"/>
</dbReference>
<organism evidence="1 2">
    <name type="scientific">Umbelopsis vinacea</name>
    <dbReference type="NCBI Taxonomy" id="44442"/>
    <lineage>
        <taxon>Eukaryota</taxon>
        <taxon>Fungi</taxon>
        <taxon>Fungi incertae sedis</taxon>
        <taxon>Mucoromycota</taxon>
        <taxon>Mucoromycotina</taxon>
        <taxon>Umbelopsidomycetes</taxon>
        <taxon>Umbelopsidales</taxon>
        <taxon>Umbelopsidaceae</taxon>
        <taxon>Umbelopsis</taxon>
    </lineage>
</organism>
<reference evidence="1" key="1">
    <citation type="submission" date="2020-12" db="EMBL/GenBank/DDBJ databases">
        <title>Metabolic potential, ecology and presence of endohyphal bacteria is reflected in genomic diversity of Mucoromycotina.</title>
        <authorList>
            <person name="Muszewska A."/>
            <person name="Okrasinska A."/>
            <person name="Steczkiewicz K."/>
            <person name="Drgas O."/>
            <person name="Orlowska M."/>
            <person name="Perlinska-Lenart U."/>
            <person name="Aleksandrzak-Piekarczyk T."/>
            <person name="Szatraj K."/>
            <person name="Zielenkiewicz U."/>
            <person name="Pilsyk S."/>
            <person name="Malc E."/>
            <person name="Mieczkowski P."/>
            <person name="Kruszewska J.S."/>
            <person name="Biernat P."/>
            <person name="Pawlowska J."/>
        </authorList>
    </citation>
    <scope>NUCLEOTIDE SEQUENCE</scope>
    <source>
        <strain evidence="1">WA0000051536</strain>
    </source>
</reference>
<proteinExistence type="predicted"/>
<gene>
    <name evidence="1" type="ORF">INT44_007940</name>
</gene>
<dbReference type="AlphaFoldDB" id="A0A8H7UFH8"/>
<name>A0A8H7UFH8_9FUNG</name>
<dbReference type="Proteomes" id="UP000612746">
    <property type="component" value="Unassembled WGS sequence"/>
</dbReference>
<evidence type="ECO:0000313" key="2">
    <source>
        <dbReference type="Proteomes" id="UP000612746"/>
    </source>
</evidence>
<accession>A0A8H7UFH8</accession>
<protein>
    <submittedName>
        <fullName evidence="1">Uncharacterized protein</fullName>
    </submittedName>
</protein>
<sequence length="523" mass="59291">MSERSTIASIVEAEYDASPSYNHVAPVFCVVLCITHGCCYTRQNLSRHLFEKHQLKGRERQRIESSSQLNDIATSSTAVVDFRSTNRNQMQKHYNKLHQWKFMHEGAVLCHGIHANVISAEAMPTVLCIGSGRPGPPVHINHQVQSQPQRDTVEDARHVSELTPWMKRTSIQIHLSGLKFDKLGPSYSLPSVENERFLFLICESVGRVLQKTIAVLVADQNVGGISQIAFSELQNQKTRRKYIEAWKRLMCYWERVQNQGHLRDTLSKLSDRQLEAWCVVTDTASELASQMDLGRDELETEPFCDRLDKAVLEFSLAIIQHSMPCASLILALCLMLPCASGALIYGCQMLALAQVLAMAGDDRDADTAACHVCQKSLAAMQRLQYYLCSVHGQQYVCRIRTVLAIKSYILVARQNNLTFKHCRYEYVESEEGASTHYECISCYNHSPTVQQLDAHFSLHHGINGPLEVDERLDEDFIEQHTQDFDTIDNSQKWVLRSGTVVEDQLSNKYYLARSGRLHQGRST</sequence>
<dbReference type="OrthoDB" id="4443767at2759"/>
<comment type="caution">
    <text evidence="1">The sequence shown here is derived from an EMBL/GenBank/DDBJ whole genome shotgun (WGS) entry which is preliminary data.</text>
</comment>
<evidence type="ECO:0000313" key="1">
    <source>
        <dbReference type="EMBL" id="KAG2177429.1"/>
    </source>
</evidence>